<evidence type="ECO:0000256" key="3">
    <source>
        <dbReference type="PROSITE-ProRule" id="PRU00339"/>
    </source>
</evidence>
<evidence type="ECO:0000256" key="2">
    <source>
        <dbReference type="ARBA" id="ARBA00022803"/>
    </source>
</evidence>
<dbReference type="PROSITE" id="PS50293">
    <property type="entry name" value="TPR_REGION"/>
    <property type="match status" value="1"/>
</dbReference>
<dbReference type="Pfam" id="PF14559">
    <property type="entry name" value="TPR_19"/>
    <property type="match status" value="1"/>
</dbReference>
<dbReference type="InterPro" id="IPR011990">
    <property type="entry name" value="TPR-like_helical_dom_sf"/>
</dbReference>
<dbReference type="PANTHER" id="PTHR22904">
    <property type="entry name" value="TPR REPEAT CONTAINING PROTEIN"/>
    <property type="match status" value="1"/>
</dbReference>
<protein>
    <submittedName>
        <fullName evidence="5">Tetratricopeptide repeat protein</fullName>
    </submittedName>
</protein>
<evidence type="ECO:0000256" key="4">
    <source>
        <dbReference type="SAM" id="SignalP"/>
    </source>
</evidence>
<evidence type="ECO:0000313" key="6">
    <source>
        <dbReference type="Proteomes" id="UP000594464"/>
    </source>
</evidence>
<reference evidence="6" key="1">
    <citation type="submission" date="2020-02" db="EMBL/GenBank/DDBJ databases">
        <title>Genomic and physiological characterization of two novel Nitrospinaceae genera.</title>
        <authorList>
            <person name="Mueller A.J."/>
            <person name="Jung M.-Y."/>
            <person name="Strachan C.R."/>
            <person name="Herbold C.W."/>
            <person name="Kirkegaard R.H."/>
            <person name="Daims H."/>
        </authorList>
    </citation>
    <scope>NUCLEOTIDE SEQUENCE [LARGE SCALE GENOMIC DNA]</scope>
</reference>
<dbReference type="Gene3D" id="1.25.40.10">
    <property type="entry name" value="Tetratricopeptide repeat domain"/>
    <property type="match status" value="1"/>
</dbReference>
<proteinExistence type="predicted"/>
<evidence type="ECO:0000313" key="5">
    <source>
        <dbReference type="EMBL" id="QPJ66459.1"/>
    </source>
</evidence>
<dbReference type="AlphaFoldDB" id="A0A7T0C4J8"/>
<dbReference type="SUPFAM" id="SSF48452">
    <property type="entry name" value="TPR-like"/>
    <property type="match status" value="1"/>
</dbReference>
<evidence type="ECO:0000256" key="1">
    <source>
        <dbReference type="ARBA" id="ARBA00022737"/>
    </source>
</evidence>
<accession>A0A7T0C4J8</accession>
<feature type="signal peptide" evidence="4">
    <location>
        <begin position="1"/>
        <end position="23"/>
    </location>
</feature>
<sequence>MKQLLAVALFIVLTVFHSSTAHAISAEEWFLKGNTLSQKGQFDEAIAAYDKSIKLNPSATVVHINKGLAFKKKKNYEGARLSFEKAVELEPQNMEARFLLGNAYNFLERWEDAIAQLNIVVHRIQNDAEAHGNLGWAFFNYDKQPPFKLLTLINLEKAVELFEEQNLKEAAASTKDLLAEARRRFNYKR</sequence>
<dbReference type="Proteomes" id="UP000594464">
    <property type="component" value="Chromosome"/>
</dbReference>
<feature type="repeat" description="TPR" evidence="3">
    <location>
        <begin position="26"/>
        <end position="59"/>
    </location>
</feature>
<keyword evidence="4" id="KW-0732">Signal</keyword>
<feature type="chain" id="PRO_5032405618" evidence="4">
    <location>
        <begin position="24"/>
        <end position="189"/>
    </location>
</feature>
<dbReference type="InterPro" id="IPR019734">
    <property type="entry name" value="TPR_rpt"/>
</dbReference>
<feature type="repeat" description="TPR" evidence="3">
    <location>
        <begin position="60"/>
        <end position="93"/>
    </location>
</feature>
<dbReference type="GO" id="GO:0051879">
    <property type="term" value="F:Hsp90 protein binding"/>
    <property type="evidence" value="ECO:0007669"/>
    <property type="project" value="TreeGrafter"/>
</dbReference>
<dbReference type="PANTHER" id="PTHR22904:SF523">
    <property type="entry name" value="STRESS-INDUCED-PHOSPHOPROTEIN 1"/>
    <property type="match status" value="1"/>
</dbReference>
<organism evidence="5 6">
    <name type="scientific">Candidatus Nitrohelix vancouverensis</name>
    <dbReference type="NCBI Taxonomy" id="2705534"/>
    <lineage>
        <taxon>Bacteria</taxon>
        <taxon>Pseudomonadati</taxon>
        <taxon>Nitrospinota/Tectimicrobiota group</taxon>
        <taxon>Nitrospinota</taxon>
        <taxon>Nitrospinia</taxon>
        <taxon>Nitrospinales</taxon>
        <taxon>Nitrospinaceae</taxon>
        <taxon>Candidatus Nitrohelix</taxon>
    </lineage>
</organism>
<keyword evidence="1" id="KW-0677">Repeat</keyword>
<dbReference type="SMART" id="SM00028">
    <property type="entry name" value="TPR"/>
    <property type="match status" value="3"/>
</dbReference>
<gene>
    <name evidence="5" type="ORF">G3M78_14055</name>
</gene>
<dbReference type="EMBL" id="CP048620">
    <property type="protein sequence ID" value="QPJ66459.1"/>
    <property type="molecule type" value="Genomic_DNA"/>
</dbReference>
<name>A0A7T0C4J8_9BACT</name>
<keyword evidence="2 3" id="KW-0802">TPR repeat</keyword>
<dbReference type="KEGG" id="nva:G3M78_14055"/>
<dbReference type="Pfam" id="PF00515">
    <property type="entry name" value="TPR_1"/>
    <property type="match status" value="1"/>
</dbReference>
<dbReference type="PROSITE" id="PS50005">
    <property type="entry name" value="TPR"/>
    <property type="match status" value="2"/>
</dbReference>